<evidence type="ECO:0000259" key="4">
    <source>
        <dbReference type="PROSITE" id="PS50887"/>
    </source>
</evidence>
<comment type="cofactor">
    <cofactor evidence="1">
        <name>Mg(2+)</name>
        <dbReference type="ChEBI" id="CHEBI:18420"/>
    </cofactor>
</comment>
<dbReference type="GO" id="GO:0016020">
    <property type="term" value="C:membrane"/>
    <property type="evidence" value="ECO:0007669"/>
    <property type="project" value="UniProtKB-SubCell"/>
</dbReference>
<dbReference type="NCBIfam" id="TIGR00229">
    <property type="entry name" value="sensory_box"/>
    <property type="match status" value="1"/>
</dbReference>
<dbReference type="InterPro" id="IPR029787">
    <property type="entry name" value="Nucleotide_cyclase"/>
</dbReference>
<dbReference type="FunFam" id="3.30.70.270:FF:000001">
    <property type="entry name" value="Diguanylate cyclase domain protein"/>
    <property type="match status" value="1"/>
</dbReference>
<dbReference type="SMART" id="SM00220">
    <property type="entry name" value="S_TKc"/>
    <property type="match status" value="1"/>
</dbReference>
<dbReference type="SMART" id="SM00065">
    <property type="entry name" value="GAF"/>
    <property type="match status" value="1"/>
</dbReference>
<dbReference type="SMART" id="SM00267">
    <property type="entry name" value="GGDEF"/>
    <property type="match status" value="1"/>
</dbReference>
<dbReference type="SUPFAM" id="SSF55785">
    <property type="entry name" value="PYP-like sensor domain (PAS domain)"/>
    <property type="match status" value="1"/>
</dbReference>
<dbReference type="Gene3D" id="3.30.70.270">
    <property type="match status" value="1"/>
</dbReference>
<dbReference type="EMBL" id="AAOW01000003">
    <property type="protein sequence ID" value="EAR62342.1"/>
    <property type="molecule type" value="Genomic_DNA"/>
</dbReference>
<dbReference type="Gene3D" id="1.10.510.10">
    <property type="entry name" value="Transferase(Phosphotransferase) domain 1"/>
    <property type="match status" value="1"/>
</dbReference>
<dbReference type="PANTHER" id="PTHR43642">
    <property type="entry name" value="HYBRID SIGNAL TRANSDUCTION HISTIDINE KINASE G"/>
    <property type="match status" value="1"/>
</dbReference>
<evidence type="ECO:0000259" key="3">
    <source>
        <dbReference type="PROSITE" id="PS50011"/>
    </source>
</evidence>
<dbReference type="SUPFAM" id="SSF55781">
    <property type="entry name" value="GAF domain-like"/>
    <property type="match status" value="1"/>
</dbReference>
<dbReference type="GO" id="GO:0004672">
    <property type="term" value="F:protein kinase activity"/>
    <property type="evidence" value="ECO:0007669"/>
    <property type="project" value="InterPro"/>
</dbReference>
<dbReference type="Pfam" id="PF13191">
    <property type="entry name" value="AAA_16"/>
    <property type="match status" value="1"/>
</dbReference>
<evidence type="ECO:0000256" key="1">
    <source>
        <dbReference type="ARBA" id="ARBA00001946"/>
    </source>
</evidence>
<dbReference type="OrthoDB" id="9801841at2"/>
<evidence type="ECO:0000313" key="6">
    <source>
        <dbReference type="Proteomes" id="UP000002171"/>
    </source>
</evidence>
<dbReference type="PANTHER" id="PTHR43642:SF1">
    <property type="entry name" value="HYBRID SIGNAL TRANSDUCTION HISTIDINE KINASE G"/>
    <property type="match status" value="1"/>
</dbReference>
<organism evidence="5 6">
    <name type="scientific">Neptuniibacter caesariensis</name>
    <dbReference type="NCBI Taxonomy" id="207954"/>
    <lineage>
        <taxon>Bacteria</taxon>
        <taxon>Pseudomonadati</taxon>
        <taxon>Pseudomonadota</taxon>
        <taxon>Gammaproteobacteria</taxon>
        <taxon>Oceanospirillales</taxon>
        <taxon>Oceanospirillaceae</taxon>
        <taxon>Neptuniibacter</taxon>
    </lineage>
</organism>
<dbReference type="Proteomes" id="UP000002171">
    <property type="component" value="Unassembled WGS sequence"/>
</dbReference>
<dbReference type="GO" id="GO:0005524">
    <property type="term" value="F:ATP binding"/>
    <property type="evidence" value="ECO:0007669"/>
    <property type="project" value="InterPro"/>
</dbReference>
<dbReference type="Pfam" id="PF00069">
    <property type="entry name" value="Pkinase"/>
    <property type="match status" value="1"/>
</dbReference>
<dbReference type="PROSITE" id="PS50011">
    <property type="entry name" value="PROTEIN_KINASE_DOM"/>
    <property type="match status" value="1"/>
</dbReference>
<feature type="domain" description="Protein kinase" evidence="3">
    <location>
        <begin position="1"/>
        <end position="264"/>
    </location>
</feature>
<reference evidence="5 6" key="1">
    <citation type="submission" date="2006-02" db="EMBL/GenBank/DDBJ databases">
        <authorList>
            <person name="Pinhassi J."/>
            <person name="Pedros-Alio C."/>
            <person name="Ferriera S."/>
            <person name="Johnson J."/>
            <person name="Kravitz S."/>
            <person name="Halpern A."/>
            <person name="Remington K."/>
            <person name="Beeson K."/>
            <person name="Tran B."/>
            <person name="Rogers Y.-H."/>
            <person name="Friedman R."/>
            <person name="Venter J.C."/>
        </authorList>
    </citation>
    <scope>NUCLEOTIDE SEQUENCE [LARGE SCALE GENOMIC DNA]</scope>
    <source>
        <strain evidence="5 6">MED92</strain>
    </source>
</reference>
<keyword evidence="5" id="KW-0418">Kinase</keyword>
<evidence type="ECO:0000313" key="5">
    <source>
        <dbReference type="EMBL" id="EAR62342.1"/>
    </source>
</evidence>
<protein>
    <submittedName>
        <fullName evidence="5">Serine/threonine kinase with two-component sensor domain</fullName>
    </submittedName>
</protein>
<keyword evidence="5" id="KW-0808">Transferase</keyword>
<feature type="domain" description="GGDEF" evidence="4">
    <location>
        <begin position="1621"/>
        <end position="1752"/>
    </location>
</feature>
<dbReference type="InterPro" id="IPR000719">
    <property type="entry name" value="Prot_kinase_dom"/>
</dbReference>
<evidence type="ECO:0000256" key="2">
    <source>
        <dbReference type="ARBA" id="ARBA00004167"/>
    </source>
</evidence>
<name>A0A7U8C6C7_NEPCE</name>
<dbReference type="InterPro" id="IPR011009">
    <property type="entry name" value="Kinase-like_dom_sf"/>
</dbReference>
<proteinExistence type="predicted"/>
<dbReference type="Pfam" id="PF01590">
    <property type="entry name" value="GAF"/>
    <property type="match status" value="1"/>
</dbReference>
<dbReference type="InterPro" id="IPR000160">
    <property type="entry name" value="GGDEF_dom"/>
</dbReference>
<dbReference type="SUPFAM" id="SSF52540">
    <property type="entry name" value="P-loop containing nucleoside triphosphate hydrolases"/>
    <property type="match status" value="1"/>
</dbReference>
<accession>A0A7U8C6C7</accession>
<dbReference type="InterPro" id="IPR041664">
    <property type="entry name" value="AAA_16"/>
</dbReference>
<dbReference type="Pfam" id="PF00990">
    <property type="entry name" value="GGDEF"/>
    <property type="match status" value="1"/>
</dbReference>
<dbReference type="InterPro" id="IPR029016">
    <property type="entry name" value="GAF-like_dom_sf"/>
</dbReference>
<dbReference type="Gene3D" id="3.40.50.300">
    <property type="entry name" value="P-loop containing nucleotide triphosphate hydrolases"/>
    <property type="match status" value="1"/>
</dbReference>
<dbReference type="InterPro" id="IPR027417">
    <property type="entry name" value="P-loop_NTPase"/>
</dbReference>
<dbReference type="InterPro" id="IPR003018">
    <property type="entry name" value="GAF"/>
</dbReference>
<sequence>MSDRYNNAHNRSHSRNGLKLAENMAVQITRIYPSDLTDHERSRLLEQEFEVYSQLTPPLQPLTMDRDPLEGKLHISFPAGELLEEFDIAALTFADKLQLFEILASCLAELHAQNFVALSLTPASFLIEHAKKQAVLINYSSAARFGPENSGINSFRPLQGDAHYLAPEQSYQFKHYLDQRTDLYALGCIFYWLLTGEPPFSEQQSDDDIAYAHIAKSLDFSDCVVSKTEPKLQALIQIIDKLLMKDPDERYQSASGLLWDLKTVSQSSEAKLSGFKVASHDLSDRLVIPQKLYGREKEVGILLDTFQRVSSGPSEAVLVAGYSGVGKSALVYEVQKPILHSNGLFVFGKFDQYQNSSPYSAIGQAFGHFVRNILALPVEEMTLWKRRLEDALYPNAQVIIDLIPELGVLLPDQPALSPLGADEQQNRFNRVFLNFIHAICIQHKPLVVFIDDLQWADLASINLLRLILSDSDSQHCLVLGAYRDNEVDERHPFIKMLADLEQDAQRITHIELQPLGQPDLQNIISDALQLPRPKIEALSELVYEKTAGNPFFFRQFLHELYQSGSLTFSVTKRCWQWSMAEIRKQSITDNVVELMIQKISRLPKETQLILQQAACVGSRFDKHLIQMLYQGDKPLESLLQPALDMGLLLPVRIQGKAGPEYSQLRFLHDRVQQAAYSFLNAQQKEQLHHNIGAILLSETALGDWEENCFILALHLNKAIPRLSLDQRSDLIELNWLSARRAITATAYETALGHLDHMFNLLDQSALEDTDKLNTAKLAKLECLYLAGKFAEAENFLSEIKQQKFNEQQSLELNIVLITQYTRYGHLDLAIRQGLSGLAGLGYELPEAPDMEAVGEAIGMIQVELENCPFAELLDKPQLTDATISRVMEILIAMQPCCYNSGSLLFPLTILHLLKLTMQHGNTQHSSYVFMMYALMCTKVLKDYSTAFEADRCSRLVGERFPAPALVDGRLRMMRANFVQPWQQPLINSSSLRDDAYHACLEQGDYYWGVHAYLFGFYADLFASNSISPLLERTQQVISTCTKIKQPAQVFLSQLQSNLLSILSGKLDNLVNLDHEPGYEAKALQHYQDTGYMCGKYDRLLGRLLQGYLFGSYRTALEITLDESLTNADLDEGIFHEAAYVFLNMLCILAIQHESASDIPSRWLDWYAQAKERLLLWNSINPDTFSPMHYLVEAEEARLAAQRVEAMCSYEKAIHSAQGSSLLLEALANERMGCFRISLQQESLGRAYIEEAIRLYSDWGATAKAGELEQYLGNLQSPQSLPRGTEFDWHAVLAASQEISQEVNLDNLLRVALERVARVSGAEKVSYFSCSDGAWRLEGLLDKDHFSEPSEQPGLLPESVLNYCNNSKEILSLKDALFDGDFILDPYIQHFRIRSLLALPLIYRDQIVAVILCEHSETSNLFSANRQQILTVLASQLVISLSNAEMYQSLENQNQDLEQMVVQRTASLNKRTKHLEAILESLPIPYVVSSLKGRVISANKLWYQLFMLDGEAAKKVNTAEFYINPDDRDRMVLSLMHKGHVTDFDCELKNHHGEPFWALFSATLIEVQGEQAVFAAMSDISARKALEGMLHKQAHTDPLTGILNRRAVLDLSSQYKKAAEDESVFVAMLDLDYFKRLNDTYSHSAGDQVLKAFASEVSGLLRDGDVFARMGGEEFLVMLSVGSEEQAELILQRIREKIAMMTVPFDSVDLKVTVSIGFAAWSSDAEFKQVTHQADLALYEAKGRGRNMVVCLD</sequence>
<dbReference type="PROSITE" id="PS50887">
    <property type="entry name" value="GGDEF"/>
    <property type="match status" value="1"/>
</dbReference>
<dbReference type="InterPro" id="IPR043128">
    <property type="entry name" value="Rev_trsase/Diguanyl_cyclase"/>
</dbReference>
<dbReference type="CDD" id="cd01949">
    <property type="entry name" value="GGDEF"/>
    <property type="match status" value="1"/>
</dbReference>
<dbReference type="Gene3D" id="3.30.450.40">
    <property type="match status" value="1"/>
</dbReference>
<dbReference type="InterPro" id="IPR035965">
    <property type="entry name" value="PAS-like_dom_sf"/>
</dbReference>
<dbReference type="InterPro" id="IPR053159">
    <property type="entry name" value="Hybrid_Histidine_Kinase"/>
</dbReference>
<comment type="caution">
    <text evidence="5">The sequence shown here is derived from an EMBL/GenBank/DDBJ whole genome shotgun (WGS) entry which is preliminary data.</text>
</comment>
<dbReference type="SUPFAM" id="SSF56112">
    <property type="entry name" value="Protein kinase-like (PK-like)"/>
    <property type="match status" value="1"/>
</dbReference>
<gene>
    <name evidence="5" type="ORF">MED92_14933</name>
</gene>
<dbReference type="SUPFAM" id="SSF55073">
    <property type="entry name" value="Nucleotide cyclase"/>
    <property type="match status" value="1"/>
</dbReference>
<dbReference type="Gene3D" id="3.30.450.20">
    <property type="entry name" value="PAS domain"/>
    <property type="match status" value="1"/>
</dbReference>
<keyword evidence="6" id="KW-1185">Reference proteome</keyword>
<dbReference type="InterPro" id="IPR000014">
    <property type="entry name" value="PAS"/>
</dbReference>
<comment type="subcellular location">
    <subcellularLocation>
        <location evidence="2">Membrane</location>
        <topology evidence="2">Single-pass membrane protein</topology>
    </subcellularLocation>
</comment>
<dbReference type="NCBIfam" id="TIGR00254">
    <property type="entry name" value="GGDEF"/>
    <property type="match status" value="1"/>
</dbReference>